<dbReference type="Pfam" id="PF13391">
    <property type="entry name" value="HNH_2"/>
    <property type="match status" value="1"/>
</dbReference>
<evidence type="ECO:0000256" key="1">
    <source>
        <dbReference type="SAM" id="MobiDB-lite"/>
    </source>
</evidence>
<gene>
    <name evidence="3" type="ORF">BS47DRAFT_1333211</name>
</gene>
<proteinExistence type="predicted"/>
<dbReference type="EMBL" id="MU129077">
    <property type="protein sequence ID" value="KAF9507575.1"/>
    <property type="molecule type" value="Genomic_DNA"/>
</dbReference>
<evidence type="ECO:0000259" key="2">
    <source>
        <dbReference type="Pfam" id="PF13391"/>
    </source>
</evidence>
<reference evidence="3" key="1">
    <citation type="journal article" date="2020" name="Nat. Commun.">
        <title>Large-scale genome sequencing of mycorrhizal fungi provides insights into the early evolution of symbiotic traits.</title>
        <authorList>
            <person name="Miyauchi S."/>
            <person name="Kiss E."/>
            <person name="Kuo A."/>
            <person name="Drula E."/>
            <person name="Kohler A."/>
            <person name="Sanchez-Garcia M."/>
            <person name="Morin E."/>
            <person name="Andreopoulos B."/>
            <person name="Barry K.W."/>
            <person name="Bonito G."/>
            <person name="Buee M."/>
            <person name="Carver A."/>
            <person name="Chen C."/>
            <person name="Cichocki N."/>
            <person name="Clum A."/>
            <person name="Culley D."/>
            <person name="Crous P.W."/>
            <person name="Fauchery L."/>
            <person name="Girlanda M."/>
            <person name="Hayes R.D."/>
            <person name="Keri Z."/>
            <person name="LaButti K."/>
            <person name="Lipzen A."/>
            <person name="Lombard V."/>
            <person name="Magnuson J."/>
            <person name="Maillard F."/>
            <person name="Murat C."/>
            <person name="Nolan M."/>
            <person name="Ohm R.A."/>
            <person name="Pangilinan J."/>
            <person name="Pereira M.F."/>
            <person name="Perotto S."/>
            <person name="Peter M."/>
            <person name="Pfister S."/>
            <person name="Riley R."/>
            <person name="Sitrit Y."/>
            <person name="Stielow J.B."/>
            <person name="Szollosi G."/>
            <person name="Zifcakova L."/>
            <person name="Stursova M."/>
            <person name="Spatafora J.W."/>
            <person name="Tedersoo L."/>
            <person name="Vaario L.M."/>
            <person name="Yamada A."/>
            <person name="Yan M."/>
            <person name="Wang P."/>
            <person name="Xu J."/>
            <person name="Bruns T."/>
            <person name="Baldrian P."/>
            <person name="Vilgalys R."/>
            <person name="Dunand C."/>
            <person name="Henrissat B."/>
            <person name="Grigoriev I.V."/>
            <person name="Hibbett D."/>
            <person name="Nagy L.G."/>
            <person name="Martin F.M."/>
        </authorList>
    </citation>
    <scope>NUCLEOTIDE SEQUENCE</scope>
    <source>
        <strain evidence="3">UP504</strain>
    </source>
</reference>
<feature type="region of interest" description="Disordered" evidence="1">
    <location>
        <begin position="197"/>
        <end position="262"/>
    </location>
</feature>
<feature type="domain" description="HNH nuclease" evidence="2">
    <location>
        <begin position="58"/>
        <end position="124"/>
    </location>
</feature>
<protein>
    <recommendedName>
        <fullName evidence="2">HNH nuclease domain-containing protein</fullName>
    </recommendedName>
</protein>
<name>A0A9P6AKJ9_9AGAM</name>
<evidence type="ECO:0000313" key="3">
    <source>
        <dbReference type="EMBL" id="KAF9507575.1"/>
    </source>
</evidence>
<evidence type="ECO:0000313" key="4">
    <source>
        <dbReference type="Proteomes" id="UP000886523"/>
    </source>
</evidence>
<dbReference type="AlphaFoldDB" id="A0A9P6AKJ9"/>
<accession>A0A9P6AKJ9</accession>
<comment type="caution">
    <text evidence="3">The sequence shown here is derived from an EMBL/GenBank/DDBJ whole genome shotgun (WGS) entry which is preliminary data.</text>
</comment>
<dbReference type="InterPro" id="IPR003615">
    <property type="entry name" value="HNH_nuc"/>
</dbReference>
<keyword evidence="4" id="KW-1185">Reference proteome</keyword>
<dbReference type="Proteomes" id="UP000886523">
    <property type="component" value="Unassembled WGS sequence"/>
</dbReference>
<sequence>MSLEEISGYSSTSLNHWVPLALNLRDGLPFTYSESAVSHTSATEAFITGINQRDNSRCIVCGEDDGVVLEYAHIIPRGEVQTWEDLRARHFIPNQTRSVMREGRNGILLCRTHRGQFDGFRFYLRWVPEARRFVLINHSGKSSLQAFHGRAVRLFPGSGRLPFHGAFLIHEMRVRGFWPFANDPIIPLPIPWQAWIQDGPDGAQPDDNGDNAMRSHDVQGSKTHFHPLTNVGPSTSRAKSGRVGPKMHSADTGPPRTLTLTNPFAKPVDLEILKRSFHEQPISNQQLNLGRVLQRRTSKSGKAVRGAMSNESCAA</sequence>
<dbReference type="OrthoDB" id="2124139at2759"/>
<organism evidence="3 4">
    <name type="scientific">Hydnum rufescens UP504</name>
    <dbReference type="NCBI Taxonomy" id="1448309"/>
    <lineage>
        <taxon>Eukaryota</taxon>
        <taxon>Fungi</taxon>
        <taxon>Dikarya</taxon>
        <taxon>Basidiomycota</taxon>
        <taxon>Agaricomycotina</taxon>
        <taxon>Agaricomycetes</taxon>
        <taxon>Cantharellales</taxon>
        <taxon>Hydnaceae</taxon>
        <taxon>Hydnum</taxon>
    </lineage>
</organism>